<dbReference type="InterPro" id="IPR011008">
    <property type="entry name" value="Dimeric_a/b-barrel"/>
</dbReference>
<dbReference type="GO" id="GO:0030638">
    <property type="term" value="P:polyketide metabolic process"/>
    <property type="evidence" value="ECO:0007669"/>
    <property type="project" value="InterPro"/>
</dbReference>
<dbReference type="Proteomes" id="UP000570474">
    <property type="component" value="Unassembled WGS sequence"/>
</dbReference>
<dbReference type="InterPro" id="IPR032710">
    <property type="entry name" value="NTF2-like_dom_sf"/>
</dbReference>
<dbReference type="AlphaFoldDB" id="A0A847REP8"/>
<dbReference type="InterPro" id="IPR009959">
    <property type="entry name" value="Cyclase_SnoaL-like"/>
</dbReference>
<reference evidence="2 3" key="1">
    <citation type="submission" date="2020-04" db="EMBL/GenBank/DDBJ databases">
        <authorList>
            <person name="Yin C."/>
        </authorList>
    </citation>
    <scope>NUCLEOTIDE SEQUENCE [LARGE SCALE GENOMIC DNA]</scope>
    <source>
        <strain evidence="2 3">Ae27</strain>
    </source>
</reference>
<accession>A0A847REP8</accession>
<comment type="caution">
    <text evidence="2">The sequence shown here is derived from an EMBL/GenBank/DDBJ whole genome shotgun (WGS) entry which is preliminary data.</text>
</comment>
<dbReference type="Gene3D" id="3.10.450.50">
    <property type="match status" value="1"/>
</dbReference>
<dbReference type="PANTHER" id="PTHR38436">
    <property type="entry name" value="POLYKETIDE CYCLASE SNOAL-LIKE DOMAIN"/>
    <property type="match status" value="1"/>
</dbReference>
<name>A0A847REP8_9BACT</name>
<dbReference type="SUPFAM" id="SSF54909">
    <property type="entry name" value="Dimeric alpha+beta barrel"/>
    <property type="match status" value="1"/>
</dbReference>
<keyword evidence="1" id="KW-0732">Signal</keyword>
<organism evidence="2 3">
    <name type="scientific">Chitinophaga varians</name>
    <dbReference type="NCBI Taxonomy" id="2202339"/>
    <lineage>
        <taxon>Bacteria</taxon>
        <taxon>Pseudomonadati</taxon>
        <taxon>Bacteroidota</taxon>
        <taxon>Chitinophagia</taxon>
        <taxon>Chitinophagales</taxon>
        <taxon>Chitinophagaceae</taxon>
        <taxon>Chitinophaga</taxon>
    </lineage>
</organism>
<feature type="signal peptide" evidence="1">
    <location>
        <begin position="1"/>
        <end position="19"/>
    </location>
</feature>
<evidence type="ECO:0000313" key="3">
    <source>
        <dbReference type="Proteomes" id="UP000570474"/>
    </source>
</evidence>
<dbReference type="Pfam" id="PF07366">
    <property type="entry name" value="SnoaL"/>
    <property type="match status" value="1"/>
</dbReference>
<evidence type="ECO:0000256" key="1">
    <source>
        <dbReference type="SAM" id="SignalP"/>
    </source>
</evidence>
<dbReference type="PANTHER" id="PTHR38436:SF1">
    <property type="entry name" value="ESTER CYCLASE"/>
    <property type="match status" value="1"/>
</dbReference>
<sequence>MITRLSLCALLLAGSTAHSQIKNMQHKKELTMDTVQQHKAAITEFYEQMLNRRQLDKIDQLVSADYANSLGAKGISGFMSQLTTLLQTFPDAQWMIVSMAAEGDKVFVKQKMTCTHQTPYLGMAPTHKSLTNEGTGIYTFKNGKVVSHEILTDRLGFLQQIGILPADIAAPAKQEQVYFIDRFTVPAQAVPEFMERVNYNRSFIRQLEGFITDQVYQQQENGQFSIVTVATWKNQASLDNAKAKVFEEYKRTGFQPAEFYQRLGITMDRGVYQAGN</sequence>
<protein>
    <submittedName>
        <fullName evidence="2">Ester cyclase</fullName>
    </submittedName>
</protein>
<keyword evidence="3" id="KW-1185">Reference proteome</keyword>
<proteinExistence type="predicted"/>
<dbReference type="SUPFAM" id="SSF54427">
    <property type="entry name" value="NTF2-like"/>
    <property type="match status" value="1"/>
</dbReference>
<feature type="chain" id="PRO_5032813958" evidence="1">
    <location>
        <begin position="20"/>
        <end position="276"/>
    </location>
</feature>
<gene>
    <name evidence="2" type="ORF">HGH92_09210</name>
</gene>
<dbReference type="Gene3D" id="3.30.70.100">
    <property type="match status" value="1"/>
</dbReference>
<dbReference type="RefSeq" id="WP_168870433.1">
    <property type="nucleotide sequence ID" value="NZ_JABAIA010000001.1"/>
</dbReference>
<evidence type="ECO:0000313" key="2">
    <source>
        <dbReference type="EMBL" id="NLR64480.1"/>
    </source>
</evidence>
<dbReference type="EMBL" id="JABAIA010000001">
    <property type="protein sequence ID" value="NLR64480.1"/>
    <property type="molecule type" value="Genomic_DNA"/>
</dbReference>